<accession>A0A8J3Q3L8</accession>
<evidence type="ECO:0000256" key="1">
    <source>
        <dbReference type="SAM" id="Phobius"/>
    </source>
</evidence>
<feature type="transmembrane region" description="Helical" evidence="1">
    <location>
        <begin position="222"/>
        <end position="245"/>
    </location>
</feature>
<feature type="transmembrane region" description="Helical" evidence="1">
    <location>
        <begin position="97"/>
        <end position="120"/>
    </location>
</feature>
<name>A0A8J3Q3L8_9ACTN</name>
<reference evidence="2" key="1">
    <citation type="submission" date="2021-01" db="EMBL/GenBank/DDBJ databases">
        <title>Whole genome shotgun sequence of Rhizocola hellebori NBRC 109834.</title>
        <authorList>
            <person name="Komaki H."/>
            <person name="Tamura T."/>
        </authorList>
    </citation>
    <scope>NUCLEOTIDE SEQUENCE</scope>
    <source>
        <strain evidence="2">NBRC 109834</strain>
    </source>
</reference>
<evidence type="ECO:0000313" key="2">
    <source>
        <dbReference type="EMBL" id="GIH02738.1"/>
    </source>
</evidence>
<evidence type="ECO:0000313" key="3">
    <source>
        <dbReference type="Proteomes" id="UP000612899"/>
    </source>
</evidence>
<feature type="transmembrane region" description="Helical" evidence="1">
    <location>
        <begin position="132"/>
        <end position="149"/>
    </location>
</feature>
<feature type="transmembrane region" description="Helical" evidence="1">
    <location>
        <begin position="155"/>
        <end position="175"/>
    </location>
</feature>
<dbReference type="EMBL" id="BONY01000004">
    <property type="protein sequence ID" value="GIH02738.1"/>
    <property type="molecule type" value="Genomic_DNA"/>
</dbReference>
<sequence>MGRMAIRREVSPLELFYDLVFVFAVSQLSHHLVEHLSWRGAAQTLVLLIAVCGTWAYTTFEATLLDIRRSSTRWSVVVAMGLGLFMNAAIARAFEDSAWLFVVPLLLILLILIVVSLIRAPDPVMRGHSQRVLVWMAVYIPLWLVGAAADPGARLWWWGAAALIDMTGTWLGHPVPGHVLRSANIAFDAGHMLERMRLFIIILLGETVLTVGGAISDVHVDVATIVASVGVFVALVCLWAAYFGGGEDVVHSYVTTTSDPIRAARWGINVTYGVLAGLVAVAVGSELVIAHPLGHGSATLALLLFGGTILYLTFQAWFYRVTTHRAWGQRIAACFACAAAGVAALWLPPLASVALLDAILITLVLVLTRVHQRLAGELRPAAEAS</sequence>
<proteinExistence type="predicted"/>
<dbReference type="InterPro" id="IPR010640">
    <property type="entry name" value="Low_temperature_requirement_A"/>
</dbReference>
<feature type="transmembrane region" description="Helical" evidence="1">
    <location>
        <begin position="353"/>
        <end position="370"/>
    </location>
</feature>
<dbReference type="PANTHER" id="PTHR36840">
    <property type="entry name" value="BLL5714 PROTEIN"/>
    <property type="match status" value="1"/>
</dbReference>
<gene>
    <name evidence="2" type="ORF">Rhe02_08050</name>
</gene>
<keyword evidence="1" id="KW-0812">Transmembrane</keyword>
<comment type="caution">
    <text evidence="2">The sequence shown here is derived from an EMBL/GenBank/DDBJ whole genome shotgun (WGS) entry which is preliminary data.</text>
</comment>
<feature type="transmembrane region" description="Helical" evidence="1">
    <location>
        <begin position="41"/>
        <end position="60"/>
    </location>
</feature>
<feature type="transmembrane region" description="Helical" evidence="1">
    <location>
        <begin position="72"/>
        <end position="91"/>
    </location>
</feature>
<dbReference type="AlphaFoldDB" id="A0A8J3Q3L8"/>
<feature type="transmembrane region" description="Helical" evidence="1">
    <location>
        <begin position="296"/>
        <end position="319"/>
    </location>
</feature>
<keyword evidence="3" id="KW-1185">Reference proteome</keyword>
<organism evidence="2 3">
    <name type="scientific">Rhizocola hellebori</name>
    <dbReference type="NCBI Taxonomy" id="1392758"/>
    <lineage>
        <taxon>Bacteria</taxon>
        <taxon>Bacillati</taxon>
        <taxon>Actinomycetota</taxon>
        <taxon>Actinomycetes</taxon>
        <taxon>Micromonosporales</taxon>
        <taxon>Micromonosporaceae</taxon>
        <taxon>Rhizocola</taxon>
    </lineage>
</organism>
<dbReference type="Pfam" id="PF06772">
    <property type="entry name" value="LtrA"/>
    <property type="match status" value="1"/>
</dbReference>
<protein>
    <submittedName>
        <fullName evidence="2">Membrane protein</fullName>
    </submittedName>
</protein>
<feature type="transmembrane region" description="Helical" evidence="1">
    <location>
        <begin position="196"/>
        <end position="216"/>
    </location>
</feature>
<keyword evidence="1" id="KW-1133">Transmembrane helix</keyword>
<feature type="transmembrane region" description="Helical" evidence="1">
    <location>
        <begin position="266"/>
        <end position="290"/>
    </location>
</feature>
<dbReference type="PANTHER" id="PTHR36840:SF1">
    <property type="entry name" value="BLL5714 PROTEIN"/>
    <property type="match status" value="1"/>
</dbReference>
<keyword evidence="1" id="KW-0472">Membrane</keyword>
<feature type="transmembrane region" description="Helical" evidence="1">
    <location>
        <begin position="12"/>
        <end position="29"/>
    </location>
</feature>
<dbReference type="Proteomes" id="UP000612899">
    <property type="component" value="Unassembled WGS sequence"/>
</dbReference>